<gene>
    <name evidence="6" type="ORF">GCM10023147_44090</name>
</gene>
<dbReference type="SMART" id="SM00382">
    <property type="entry name" value="AAA"/>
    <property type="match status" value="1"/>
</dbReference>
<dbReference type="InterPro" id="IPR003439">
    <property type="entry name" value="ABC_transporter-like_ATP-bd"/>
</dbReference>
<accession>A0ABP8KAF0</accession>
<keyword evidence="2" id="KW-0547">Nucleotide-binding</keyword>
<dbReference type="InterPro" id="IPR003593">
    <property type="entry name" value="AAA+_ATPase"/>
</dbReference>
<dbReference type="PANTHER" id="PTHR42781:SF4">
    <property type="entry name" value="SPERMIDINE_PUTRESCINE IMPORT ATP-BINDING PROTEIN POTA"/>
    <property type="match status" value="1"/>
</dbReference>
<dbReference type="Proteomes" id="UP001500635">
    <property type="component" value="Unassembled WGS sequence"/>
</dbReference>
<evidence type="ECO:0000256" key="3">
    <source>
        <dbReference type="ARBA" id="ARBA00022840"/>
    </source>
</evidence>
<evidence type="ECO:0000313" key="6">
    <source>
        <dbReference type="EMBL" id="GAA4403015.1"/>
    </source>
</evidence>
<dbReference type="InterPro" id="IPR050093">
    <property type="entry name" value="ABC_SmlMolc_Importer"/>
</dbReference>
<keyword evidence="1" id="KW-0813">Transport</keyword>
<protein>
    <recommendedName>
        <fullName evidence="5">ABC transporter domain-containing protein</fullName>
    </recommendedName>
</protein>
<sequence>MATLTPPAAPGLLCDVRLRDRGVAVHLELPGGETTALVGRNGAGKSTMVDAVAGLLRPGDGRVEIGGRAVADPAAGIWVPPHRRRVALLAQTTRLFPHLSVRANVEFAPRSRGVRRGAARARADRWLDAVGAGDLAGRKPTELSGGQAQRVALARALAAEPEVLLLDEPLAALDVTTASAMRTMLHELLVGRTAVIVTHDAADVLALAHSVAVLHEGALVDHRPTRAALLTPATRFVAQLTGLNYLTTADGAVVFPPDAVDVRPGHAAGDELPARVTDVTVTAGRCRVALLVDVGPDVDGRAGAPDDSSGDAGRPPSMLTADVPLERYSELVPGTVVAAVLDRGRMRPAGR</sequence>
<dbReference type="InterPro" id="IPR017871">
    <property type="entry name" value="ABC_transporter-like_CS"/>
</dbReference>
<organism evidence="6 7">
    <name type="scientific">Tsukamurella soli</name>
    <dbReference type="NCBI Taxonomy" id="644556"/>
    <lineage>
        <taxon>Bacteria</taxon>
        <taxon>Bacillati</taxon>
        <taxon>Actinomycetota</taxon>
        <taxon>Actinomycetes</taxon>
        <taxon>Mycobacteriales</taxon>
        <taxon>Tsukamurellaceae</taxon>
        <taxon>Tsukamurella</taxon>
    </lineage>
</organism>
<dbReference type="PROSITE" id="PS50893">
    <property type="entry name" value="ABC_TRANSPORTER_2"/>
    <property type="match status" value="1"/>
</dbReference>
<evidence type="ECO:0000256" key="2">
    <source>
        <dbReference type="ARBA" id="ARBA00022741"/>
    </source>
</evidence>
<dbReference type="EMBL" id="BAABFR010000104">
    <property type="protein sequence ID" value="GAA4403015.1"/>
    <property type="molecule type" value="Genomic_DNA"/>
</dbReference>
<proteinExistence type="predicted"/>
<evidence type="ECO:0000259" key="5">
    <source>
        <dbReference type="PROSITE" id="PS50893"/>
    </source>
</evidence>
<feature type="domain" description="ABC transporter" evidence="5">
    <location>
        <begin position="7"/>
        <end position="241"/>
    </location>
</feature>
<evidence type="ECO:0000256" key="4">
    <source>
        <dbReference type="SAM" id="MobiDB-lite"/>
    </source>
</evidence>
<dbReference type="InterPro" id="IPR027417">
    <property type="entry name" value="P-loop_NTPase"/>
</dbReference>
<feature type="region of interest" description="Disordered" evidence="4">
    <location>
        <begin position="299"/>
        <end position="319"/>
    </location>
</feature>
<dbReference type="Pfam" id="PF00005">
    <property type="entry name" value="ABC_tran"/>
    <property type="match status" value="1"/>
</dbReference>
<dbReference type="PROSITE" id="PS00211">
    <property type="entry name" value="ABC_TRANSPORTER_1"/>
    <property type="match status" value="1"/>
</dbReference>
<dbReference type="RefSeq" id="WP_345000189.1">
    <property type="nucleotide sequence ID" value="NZ_BAABFR010000104.1"/>
</dbReference>
<reference evidence="7" key="1">
    <citation type="journal article" date="2019" name="Int. J. Syst. Evol. Microbiol.">
        <title>The Global Catalogue of Microorganisms (GCM) 10K type strain sequencing project: providing services to taxonomists for standard genome sequencing and annotation.</title>
        <authorList>
            <consortium name="The Broad Institute Genomics Platform"/>
            <consortium name="The Broad Institute Genome Sequencing Center for Infectious Disease"/>
            <person name="Wu L."/>
            <person name="Ma J."/>
        </authorList>
    </citation>
    <scope>NUCLEOTIDE SEQUENCE [LARGE SCALE GENOMIC DNA]</scope>
    <source>
        <strain evidence="7">JCM 17688</strain>
    </source>
</reference>
<dbReference type="PANTHER" id="PTHR42781">
    <property type="entry name" value="SPERMIDINE/PUTRESCINE IMPORT ATP-BINDING PROTEIN POTA"/>
    <property type="match status" value="1"/>
</dbReference>
<dbReference type="Gene3D" id="3.40.50.300">
    <property type="entry name" value="P-loop containing nucleotide triphosphate hydrolases"/>
    <property type="match status" value="1"/>
</dbReference>
<evidence type="ECO:0000313" key="7">
    <source>
        <dbReference type="Proteomes" id="UP001500635"/>
    </source>
</evidence>
<evidence type="ECO:0000256" key="1">
    <source>
        <dbReference type="ARBA" id="ARBA00022448"/>
    </source>
</evidence>
<name>A0ABP8KAF0_9ACTN</name>
<comment type="caution">
    <text evidence="6">The sequence shown here is derived from an EMBL/GenBank/DDBJ whole genome shotgun (WGS) entry which is preliminary data.</text>
</comment>
<keyword evidence="7" id="KW-1185">Reference proteome</keyword>
<dbReference type="SUPFAM" id="SSF52540">
    <property type="entry name" value="P-loop containing nucleoside triphosphate hydrolases"/>
    <property type="match status" value="1"/>
</dbReference>
<keyword evidence="3" id="KW-0067">ATP-binding</keyword>